<evidence type="ECO:0000313" key="2">
    <source>
        <dbReference type="EMBL" id="CCF99493.1"/>
    </source>
</evidence>
<reference evidence="2" key="2">
    <citation type="submission" date="2012-02" db="EMBL/GenBank/DDBJ databases">
        <authorList>
            <person name="Genoscope - CEA"/>
        </authorList>
    </citation>
    <scope>NUCLEOTIDE SEQUENCE</scope>
</reference>
<organism evidence="2">
    <name type="scientific">uncultured Flavobacteriia bacterium</name>
    <dbReference type="NCBI Taxonomy" id="212695"/>
    <lineage>
        <taxon>Bacteria</taxon>
        <taxon>Pseudomonadati</taxon>
        <taxon>Bacteroidota</taxon>
        <taxon>Flavobacteriia</taxon>
        <taxon>environmental samples</taxon>
    </lineage>
</organism>
<proteinExistence type="predicted"/>
<feature type="domain" description="NADP-dependent oxidoreductase" evidence="1">
    <location>
        <begin position="9"/>
        <end position="259"/>
    </location>
</feature>
<dbReference type="EMBL" id="FO117581">
    <property type="protein sequence ID" value="CCF99493.1"/>
    <property type="molecule type" value="Genomic_DNA"/>
</dbReference>
<dbReference type="InterPro" id="IPR023210">
    <property type="entry name" value="NADP_OxRdtase_dom"/>
</dbReference>
<name>H6REN2_9BACT</name>
<dbReference type="SUPFAM" id="SSF51430">
    <property type="entry name" value="NAD(P)-linked oxidoreductase"/>
    <property type="match status" value="1"/>
</dbReference>
<gene>
    <name evidence="2" type="ORF">VIS_S18BIA10011</name>
</gene>
<accession>H6REN2</accession>
<dbReference type="AlphaFoldDB" id="H6REN2"/>
<dbReference type="CDD" id="cd19097">
    <property type="entry name" value="AKR_unchar"/>
    <property type="match status" value="1"/>
</dbReference>
<dbReference type="InterPro" id="IPR036812">
    <property type="entry name" value="NAD(P)_OxRdtase_dom_sf"/>
</dbReference>
<keyword evidence="2" id="KW-0560">Oxidoreductase</keyword>
<protein>
    <submittedName>
        <fullName evidence="2">Aldo/keto reductase family protein</fullName>
        <ecNumber evidence="2">1.-.-.-</ecNumber>
    </submittedName>
</protein>
<sequence>MSLKLKDKVALGTVQFGINYGIGNSIGKTPEYEVSKILDLAYQNGISLIDTAQAYGSSEKILGKYHQNRFKTITKLNSNLINKQSTDSLIEESLKKLQVKSIYGVLFHSILNLTNDQKIYEVLLNFKSKNVVEKLGISATTIDDIEIYIEKFGLPDILQIPYNIVDRRFKNILIDLHKQGVEIHSRSTFLQGLFFTETSKLSSHFNQIKPFIDKLQNHFRKKEKLARFLLLTVLENNFIDKVIIGVNNSAQLLSNLSDIKLKTDFLDKYTIPELSDNILNPSLWPKN</sequence>
<dbReference type="InterPro" id="IPR053135">
    <property type="entry name" value="AKR2_Oxidoreductase"/>
</dbReference>
<dbReference type="GO" id="GO:0016491">
    <property type="term" value="F:oxidoreductase activity"/>
    <property type="evidence" value="ECO:0007669"/>
    <property type="project" value="UniProtKB-KW"/>
</dbReference>
<dbReference type="Gene3D" id="3.20.20.100">
    <property type="entry name" value="NADP-dependent oxidoreductase domain"/>
    <property type="match status" value="1"/>
</dbReference>
<dbReference type="PANTHER" id="PTHR43312:SF1">
    <property type="entry name" value="NADP-DEPENDENT OXIDOREDUCTASE DOMAIN-CONTAINING PROTEIN"/>
    <property type="match status" value="1"/>
</dbReference>
<dbReference type="Pfam" id="PF00248">
    <property type="entry name" value="Aldo_ket_red"/>
    <property type="match status" value="1"/>
</dbReference>
<evidence type="ECO:0000259" key="1">
    <source>
        <dbReference type="Pfam" id="PF00248"/>
    </source>
</evidence>
<dbReference type="EC" id="1.-.-.-" evidence="2"/>
<reference evidence="2" key="1">
    <citation type="journal article" date="2012" name="Environ. Microbiol.">
        <title>Genomic content of uncultured Bacteroidetes from contrasting oceanic provinces in the North Atlantic Ocean.</title>
        <authorList>
            <person name="Gomez-Pereira P.R."/>
            <person name="Schuler M."/>
            <person name="Fuchs B.M."/>
            <person name="Bennke C."/>
            <person name="Teeling H."/>
            <person name="Waldmann J."/>
            <person name="Richter M."/>
            <person name="Barbe V."/>
            <person name="Bataille E."/>
            <person name="Glockner F.O."/>
            <person name="Amann R."/>
        </authorList>
    </citation>
    <scope>NUCLEOTIDE SEQUENCE</scope>
</reference>
<dbReference type="PANTHER" id="PTHR43312">
    <property type="entry name" value="D-THREO-ALDOSE 1-DEHYDROGENASE"/>
    <property type="match status" value="1"/>
</dbReference>